<dbReference type="GO" id="GO:0005886">
    <property type="term" value="C:plasma membrane"/>
    <property type="evidence" value="ECO:0007669"/>
    <property type="project" value="UniProtKB-SubCell"/>
</dbReference>
<evidence type="ECO:0000313" key="7">
    <source>
        <dbReference type="EMBL" id="SKB04505.1"/>
    </source>
</evidence>
<feature type="transmembrane region" description="Helical" evidence="6">
    <location>
        <begin position="21"/>
        <end position="39"/>
    </location>
</feature>
<comment type="subcellular location">
    <subcellularLocation>
        <location evidence="1">Cell membrane</location>
        <topology evidence="1">Multi-pass membrane protein</topology>
    </subcellularLocation>
</comment>
<evidence type="ECO:0000313" key="8">
    <source>
        <dbReference type="Proteomes" id="UP000191040"/>
    </source>
</evidence>
<dbReference type="GO" id="GO:0015658">
    <property type="term" value="F:branched-chain amino acid transmembrane transporter activity"/>
    <property type="evidence" value="ECO:0007669"/>
    <property type="project" value="InterPro"/>
</dbReference>
<accession>A0A1T4YTC9</accession>
<evidence type="ECO:0000256" key="2">
    <source>
        <dbReference type="ARBA" id="ARBA00022475"/>
    </source>
</evidence>
<dbReference type="PANTHER" id="PTHR30482:SF5">
    <property type="entry name" value="ABC TRANSPORTER PERMEASE PROTEIN"/>
    <property type="match status" value="1"/>
</dbReference>
<feature type="transmembrane region" description="Helical" evidence="6">
    <location>
        <begin position="104"/>
        <end position="128"/>
    </location>
</feature>
<feature type="transmembrane region" description="Helical" evidence="6">
    <location>
        <begin position="197"/>
        <end position="216"/>
    </location>
</feature>
<dbReference type="PANTHER" id="PTHR30482">
    <property type="entry name" value="HIGH-AFFINITY BRANCHED-CHAIN AMINO ACID TRANSPORT SYSTEM PERMEASE"/>
    <property type="match status" value="1"/>
</dbReference>
<organism evidence="7 8">
    <name type="scientific">Aeromicrobium choanae</name>
    <dbReference type="NCBI Taxonomy" id="1736691"/>
    <lineage>
        <taxon>Bacteria</taxon>
        <taxon>Bacillati</taxon>
        <taxon>Actinomycetota</taxon>
        <taxon>Actinomycetes</taxon>
        <taxon>Propionibacteriales</taxon>
        <taxon>Nocardioidaceae</taxon>
        <taxon>Aeromicrobium</taxon>
    </lineage>
</organism>
<gene>
    <name evidence="7" type="ORF">SAMN06295964_0592</name>
</gene>
<keyword evidence="3 6" id="KW-0812">Transmembrane</keyword>
<keyword evidence="5 6" id="KW-0472">Membrane</keyword>
<keyword evidence="4 6" id="KW-1133">Transmembrane helix</keyword>
<dbReference type="Proteomes" id="UP000191040">
    <property type="component" value="Chromosome I"/>
</dbReference>
<evidence type="ECO:0000256" key="3">
    <source>
        <dbReference type="ARBA" id="ARBA00022692"/>
    </source>
</evidence>
<dbReference type="OrthoDB" id="9814461at2"/>
<name>A0A1T4YTC9_9ACTN</name>
<feature type="transmembrane region" description="Helical" evidence="6">
    <location>
        <begin position="73"/>
        <end position="92"/>
    </location>
</feature>
<evidence type="ECO:0000256" key="5">
    <source>
        <dbReference type="ARBA" id="ARBA00023136"/>
    </source>
</evidence>
<protein>
    <submittedName>
        <fullName evidence="7">Amino acid/amide ABC transporter membrane protein 2, HAAT family</fullName>
    </submittedName>
</protein>
<keyword evidence="2" id="KW-1003">Cell membrane</keyword>
<sequence>MSDTLEKIEVPTVAPRRRGRHLRSVAIVVVGILLILAPLSLSSFWLQIGLAIAGAGLGAIGLNLLVGSTGQLSFAHPVFVAVGAVGYAWLAGSAEDGAGLGGLGLPPLLAAILAVVAAGVVGIVISPLASRLKGIYLGVATIALIFVAQHVLDNWRSASGGYNGRISPELSIFGFSFADGMSELTIAGVPFGRDEKLWYVGLVVLFAGIVVARNMLDSRLGRSMAAVRDSEVLAAMNGIDVRRCKRHVFAISAIYAGTAGVIYALAVGSVTPEAFDLPMSINYLAMIVIGGLGSVWGSVLGAALVTALPLLLQQHAASLPIITATGESGGVDAAAAARYIFALTIIVVLLLQPRGLAGLVQDLGLRIRRFSSR</sequence>
<reference evidence="8" key="1">
    <citation type="submission" date="2017-02" db="EMBL/GenBank/DDBJ databases">
        <authorList>
            <person name="Varghese N."/>
            <person name="Submissions S."/>
        </authorList>
    </citation>
    <scope>NUCLEOTIDE SEQUENCE [LARGE SCALE GENOMIC DNA]</scope>
    <source>
        <strain evidence="8">9H-4</strain>
    </source>
</reference>
<evidence type="ECO:0000256" key="1">
    <source>
        <dbReference type="ARBA" id="ARBA00004651"/>
    </source>
</evidence>
<feature type="transmembrane region" description="Helical" evidence="6">
    <location>
        <begin position="283"/>
        <end position="312"/>
    </location>
</feature>
<dbReference type="InterPro" id="IPR001851">
    <property type="entry name" value="ABC_transp_permease"/>
</dbReference>
<keyword evidence="8" id="KW-1185">Reference proteome</keyword>
<proteinExistence type="predicted"/>
<feature type="transmembrane region" description="Helical" evidence="6">
    <location>
        <begin position="45"/>
        <end position="66"/>
    </location>
</feature>
<evidence type="ECO:0000256" key="6">
    <source>
        <dbReference type="SAM" id="Phobius"/>
    </source>
</evidence>
<dbReference type="InterPro" id="IPR043428">
    <property type="entry name" value="LivM-like"/>
</dbReference>
<feature type="transmembrane region" description="Helical" evidence="6">
    <location>
        <begin position="248"/>
        <end position="271"/>
    </location>
</feature>
<feature type="transmembrane region" description="Helical" evidence="6">
    <location>
        <begin position="135"/>
        <end position="152"/>
    </location>
</feature>
<dbReference type="Pfam" id="PF02653">
    <property type="entry name" value="BPD_transp_2"/>
    <property type="match status" value="1"/>
</dbReference>
<evidence type="ECO:0000256" key="4">
    <source>
        <dbReference type="ARBA" id="ARBA00022989"/>
    </source>
</evidence>
<dbReference type="AlphaFoldDB" id="A0A1T4YTC9"/>
<dbReference type="CDD" id="cd06581">
    <property type="entry name" value="TM_PBP1_LivM_like"/>
    <property type="match status" value="1"/>
</dbReference>
<dbReference type="STRING" id="1736691.SAMN06295964_0592"/>
<dbReference type="RefSeq" id="WP_078698772.1">
    <property type="nucleotide sequence ID" value="NZ_LT796768.1"/>
</dbReference>
<dbReference type="EMBL" id="LT796768">
    <property type="protein sequence ID" value="SKB04505.1"/>
    <property type="molecule type" value="Genomic_DNA"/>
</dbReference>